<feature type="domain" description="PGG" evidence="8">
    <location>
        <begin position="79"/>
        <end position="116"/>
    </location>
</feature>
<reference evidence="9 10" key="1">
    <citation type="journal article" date="2018" name="Sci. Data">
        <title>The draft genome sequence of cork oak.</title>
        <authorList>
            <person name="Ramos A.M."/>
            <person name="Usie A."/>
            <person name="Barbosa P."/>
            <person name="Barros P.M."/>
            <person name="Capote T."/>
            <person name="Chaves I."/>
            <person name="Simoes F."/>
            <person name="Abreu I."/>
            <person name="Carrasquinho I."/>
            <person name="Faro C."/>
            <person name="Guimaraes J.B."/>
            <person name="Mendonca D."/>
            <person name="Nobrega F."/>
            <person name="Rodrigues L."/>
            <person name="Saibo N.J.M."/>
            <person name="Varela M.C."/>
            <person name="Egas C."/>
            <person name="Matos J."/>
            <person name="Miguel C.M."/>
            <person name="Oliveira M.M."/>
            <person name="Ricardo C.P."/>
            <person name="Goncalves S."/>
        </authorList>
    </citation>
    <scope>NUCLEOTIDE SEQUENCE [LARGE SCALE GENOMIC DNA]</scope>
    <source>
        <strain evidence="10">cv. HL8</strain>
    </source>
</reference>
<proteinExistence type="predicted"/>
<name>A0AAW0KZ41_QUESU</name>
<keyword evidence="2 7" id="KW-0812">Transmembrane</keyword>
<evidence type="ECO:0000313" key="10">
    <source>
        <dbReference type="Proteomes" id="UP000237347"/>
    </source>
</evidence>
<organism evidence="9 10">
    <name type="scientific">Quercus suber</name>
    <name type="common">Cork oak</name>
    <dbReference type="NCBI Taxonomy" id="58331"/>
    <lineage>
        <taxon>Eukaryota</taxon>
        <taxon>Viridiplantae</taxon>
        <taxon>Streptophyta</taxon>
        <taxon>Embryophyta</taxon>
        <taxon>Tracheophyta</taxon>
        <taxon>Spermatophyta</taxon>
        <taxon>Magnoliopsida</taxon>
        <taxon>eudicotyledons</taxon>
        <taxon>Gunneridae</taxon>
        <taxon>Pentapetalae</taxon>
        <taxon>rosids</taxon>
        <taxon>fabids</taxon>
        <taxon>Fagales</taxon>
        <taxon>Fagaceae</taxon>
        <taxon>Quercus</taxon>
    </lineage>
</organism>
<feature type="transmembrane region" description="Helical" evidence="7">
    <location>
        <begin position="164"/>
        <end position="188"/>
    </location>
</feature>
<protein>
    <recommendedName>
        <fullName evidence="8">PGG domain-containing protein</fullName>
    </recommendedName>
</protein>
<comment type="subcellular location">
    <subcellularLocation>
        <location evidence="1">Membrane</location>
        <topology evidence="1">Multi-pass membrane protein</topology>
    </subcellularLocation>
</comment>
<keyword evidence="6 7" id="KW-0472">Membrane</keyword>
<feature type="non-terminal residue" evidence="9">
    <location>
        <position position="210"/>
    </location>
</feature>
<dbReference type="PANTHER" id="PTHR24186:SF37">
    <property type="entry name" value="PGG DOMAIN-CONTAINING PROTEIN"/>
    <property type="match status" value="1"/>
</dbReference>
<evidence type="ECO:0000259" key="8">
    <source>
        <dbReference type="Pfam" id="PF13962"/>
    </source>
</evidence>
<evidence type="ECO:0000256" key="4">
    <source>
        <dbReference type="ARBA" id="ARBA00022989"/>
    </source>
</evidence>
<dbReference type="InterPro" id="IPR026961">
    <property type="entry name" value="PGG_dom"/>
</dbReference>
<gene>
    <name evidence="9" type="ORF">CFP56_011697</name>
</gene>
<feature type="transmembrane region" description="Helical" evidence="7">
    <location>
        <begin position="83"/>
        <end position="100"/>
    </location>
</feature>
<dbReference type="Pfam" id="PF13962">
    <property type="entry name" value="PGG"/>
    <property type="match status" value="1"/>
</dbReference>
<dbReference type="PANTHER" id="PTHR24186">
    <property type="entry name" value="PROTEIN PHOSPHATASE 1 REGULATORY SUBUNIT"/>
    <property type="match status" value="1"/>
</dbReference>
<accession>A0AAW0KZ41</accession>
<dbReference type="GO" id="GO:0005886">
    <property type="term" value="C:plasma membrane"/>
    <property type="evidence" value="ECO:0007669"/>
    <property type="project" value="TreeGrafter"/>
</dbReference>
<evidence type="ECO:0000256" key="5">
    <source>
        <dbReference type="ARBA" id="ARBA00023043"/>
    </source>
</evidence>
<dbReference type="AlphaFoldDB" id="A0AAW0KZ41"/>
<keyword evidence="3" id="KW-0677">Repeat</keyword>
<evidence type="ECO:0000256" key="7">
    <source>
        <dbReference type="SAM" id="Phobius"/>
    </source>
</evidence>
<evidence type="ECO:0000256" key="1">
    <source>
        <dbReference type="ARBA" id="ARBA00004141"/>
    </source>
</evidence>
<evidence type="ECO:0000313" key="9">
    <source>
        <dbReference type="EMBL" id="KAK7843983.1"/>
    </source>
</evidence>
<evidence type="ECO:0000256" key="2">
    <source>
        <dbReference type="ARBA" id="ARBA00022692"/>
    </source>
</evidence>
<comment type="caution">
    <text evidence="9">The sequence shown here is derived from an EMBL/GenBank/DDBJ whole genome shotgun (WGS) entry which is preliminary data.</text>
</comment>
<evidence type="ECO:0000256" key="3">
    <source>
        <dbReference type="ARBA" id="ARBA00022737"/>
    </source>
</evidence>
<dbReference type="Proteomes" id="UP000237347">
    <property type="component" value="Unassembled WGS sequence"/>
</dbReference>
<keyword evidence="4 7" id="KW-1133">Transmembrane helix</keyword>
<evidence type="ECO:0000256" key="6">
    <source>
        <dbReference type="ARBA" id="ARBA00023136"/>
    </source>
</evidence>
<sequence>MAVETVELCLTYNYKTALDMLQGQPQEVNNSEMRVILDRAGALTASSLPTVTSSYAHYLRLPEICERAKILLIGYQSKLRRNALLVVAALLVTVTYQATLSPPSGLWQDDLFKPNTTIAALSPPSPAGGLLNESNSNITAPHRAGSAIAMTKDFFYNFFWCNTLIFVLSNLIMIALIPPSVLSFVYAIKFIATHNPGSKLGRFFFFKDSV</sequence>
<keyword evidence="5" id="KW-0040">ANK repeat</keyword>
<keyword evidence="10" id="KW-1185">Reference proteome</keyword>
<dbReference type="EMBL" id="PKMF04000193">
    <property type="protein sequence ID" value="KAK7843983.1"/>
    <property type="molecule type" value="Genomic_DNA"/>
</dbReference>